<dbReference type="AlphaFoldDB" id="A0A835CT02"/>
<keyword evidence="3" id="KW-1185">Reference proteome</keyword>
<sequence>MMMYGDKSHRIEVPCSRNKTINYSRGRVRLETDYNDELIHNGNIIFAYYVPLIFSDLIGHFFIFFHLICSGLLLGGTFMTEKSSLLPWLGLGACCTLLHVGSAIKELTKLPSLICPTNSLLISIIQISIIYILEIYIVILVYSYYKQLDEEIICDESDESVIKNQINKTNDDANMIPEVVTCTVLNQMNYICEPIV</sequence>
<dbReference type="Pfam" id="PF15860">
    <property type="entry name" value="DUF4728"/>
    <property type="match status" value="1"/>
</dbReference>
<evidence type="ECO:0000256" key="1">
    <source>
        <dbReference type="SAM" id="Phobius"/>
    </source>
</evidence>
<accession>A0A835CT02</accession>
<comment type="caution">
    <text evidence="2">The sequence shown here is derived from an EMBL/GenBank/DDBJ whole genome shotgun (WGS) entry which is preliminary data.</text>
</comment>
<dbReference type="Proteomes" id="UP000639338">
    <property type="component" value="Unassembled WGS sequence"/>
</dbReference>
<feature type="transmembrane region" description="Helical" evidence="1">
    <location>
        <begin position="124"/>
        <end position="145"/>
    </location>
</feature>
<evidence type="ECO:0000313" key="3">
    <source>
        <dbReference type="Proteomes" id="UP000639338"/>
    </source>
</evidence>
<evidence type="ECO:0000313" key="2">
    <source>
        <dbReference type="EMBL" id="KAF7995519.1"/>
    </source>
</evidence>
<reference evidence="2 3" key="1">
    <citation type="submission" date="2020-08" db="EMBL/GenBank/DDBJ databases">
        <title>Aphidius gifuensis genome sequencing and assembly.</title>
        <authorList>
            <person name="Du Z."/>
        </authorList>
    </citation>
    <scope>NUCLEOTIDE SEQUENCE [LARGE SCALE GENOMIC DNA]</scope>
    <source>
        <strain evidence="2">YNYX2018</strain>
        <tissue evidence="2">Adults</tissue>
    </source>
</reference>
<organism evidence="2 3">
    <name type="scientific">Aphidius gifuensis</name>
    <name type="common">Parasitoid wasp</name>
    <dbReference type="NCBI Taxonomy" id="684658"/>
    <lineage>
        <taxon>Eukaryota</taxon>
        <taxon>Metazoa</taxon>
        <taxon>Ecdysozoa</taxon>
        <taxon>Arthropoda</taxon>
        <taxon>Hexapoda</taxon>
        <taxon>Insecta</taxon>
        <taxon>Pterygota</taxon>
        <taxon>Neoptera</taxon>
        <taxon>Endopterygota</taxon>
        <taxon>Hymenoptera</taxon>
        <taxon>Apocrita</taxon>
        <taxon>Ichneumonoidea</taxon>
        <taxon>Braconidae</taxon>
        <taxon>Aphidiinae</taxon>
        <taxon>Aphidius</taxon>
    </lineage>
</organism>
<name>A0A835CT02_APHGI</name>
<gene>
    <name evidence="2" type="ORF">HCN44_006626</name>
</gene>
<dbReference type="InterPro" id="IPR031720">
    <property type="entry name" value="DUF4728"/>
</dbReference>
<keyword evidence="1" id="KW-0472">Membrane</keyword>
<feature type="transmembrane region" description="Helical" evidence="1">
    <location>
        <begin position="57"/>
        <end position="78"/>
    </location>
</feature>
<protein>
    <submittedName>
        <fullName evidence="2">Uncharacterized protein</fullName>
    </submittedName>
</protein>
<keyword evidence="1" id="KW-0812">Transmembrane</keyword>
<proteinExistence type="predicted"/>
<dbReference type="EMBL" id="JACMRX010000002">
    <property type="protein sequence ID" value="KAF7995519.1"/>
    <property type="molecule type" value="Genomic_DNA"/>
</dbReference>
<keyword evidence="1" id="KW-1133">Transmembrane helix</keyword>